<feature type="domain" description="Zn(2)-C6 fungal-type" evidence="5">
    <location>
        <begin position="38"/>
        <end position="68"/>
    </location>
</feature>
<dbReference type="PROSITE" id="PS00463">
    <property type="entry name" value="ZN2_CY6_FUNGAL_1"/>
    <property type="match status" value="1"/>
</dbReference>
<accession>A0A9P4GUJ8</accession>
<dbReference type="SUPFAM" id="SSF57701">
    <property type="entry name" value="Zn2/Cys6 DNA-binding domain"/>
    <property type="match status" value="1"/>
</dbReference>
<dbReference type="InterPro" id="IPR001138">
    <property type="entry name" value="Zn2Cys6_DnaBD"/>
</dbReference>
<dbReference type="Pfam" id="PF04082">
    <property type="entry name" value="Fungal_trans"/>
    <property type="match status" value="1"/>
</dbReference>
<feature type="region of interest" description="Disordered" evidence="4">
    <location>
        <begin position="1"/>
        <end position="27"/>
    </location>
</feature>
<dbReference type="GO" id="GO:0008270">
    <property type="term" value="F:zinc ion binding"/>
    <property type="evidence" value="ECO:0007669"/>
    <property type="project" value="InterPro"/>
</dbReference>
<dbReference type="PANTHER" id="PTHR47256">
    <property type="entry name" value="ZN(II)2CYS6 TRANSCRIPTION FACTOR (EUROFUNG)-RELATED"/>
    <property type="match status" value="1"/>
</dbReference>
<evidence type="ECO:0000259" key="5">
    <source>
        <dbReference type="PROSITE" id="PS50048"/>
    </source>
</evidence>
<dbReference type="Proteomes" id="UP000799777">
    <property type="component" value="Unassembled WGS sequence"/>
</dbReference>
<protein>
    <recommendedName>
        <fullName evidence="5">Zn(2)-C6 fungal-type domain-containing protein</fullName>
    </recommendedName>
</protein>
<dbReference type="OrthoDB" id="426882at2759"/>
<dbReference type="InterPro" id="IPR053187">
    <property type="entry name" value="Notoamide_regulator"/>
</dbReference>
<proteinExistence type="predicted"/>
<comment type="caution">
    <text evidence="6">The sequence shown here is derived from an EMBL/GenBank/DDBJ whole genome shotgun (WGS) entry which is preliminary data.</text>
</comment>
<dbReference type="InterPro" id="IPR036864">
    <property type="entry name" value="Zn2-C6_fun-type_DNA-bd_sf"/>
</dbReference>
<dbReference type="Pfam" id="PF00172">
    <property type="entry name" value="Zn_clus"/>
    <property type="match status" value="1"/>
</dbReference>
<dbReference type="CDD" id="cd00067">
    <property type="entry name" value="GAL4"/>
    <property type="match status" value="1"/>
</dbReference>
<dbReference type="EMBL" id="ML978395">
    <property type="protein sequence ID" value="KAF2022988.1"/>
    <property type="molecule type" value="Genomic_DNA"/>
</dbReference>
<organism evidence="6 7">
    <name type="scientific">Setomelanomma holmii</name>
    <dbReference type="NCBI Taxonomy" id="210430"/>
    <lineage>
        <taxon>Eukaryota</taxon>
        <taxon>Fungi</taxon>
        <taxon>Dikarya</taxon>
        <taxon>Ascomycota</taxon>
        <taxon>Pezizomycotina</taxon>
        <taxon>Dothideomycetes</taxon>
        <taxon>Pleosporomycetidae</taxon>
        <taxon>Pleosporales</taxon>
        <taxon>Pleosporineae</taxon>
        <taxon>Phaeosphaeriaceae</taxon>
        <taxon>Setomelanomma</taxon>
    </lineage>
</organism>
<gene>
    <name evidence="6" type="ORF">EK21DRAFT_105527</name>
</gene>
<dbReference type="GO" id="GO:0006351">
    <property type="term" value="P:DNA-templated transcription"/>
    <property type="evidence" value="ECO:0007669"/>
    <property type="project" value="InterPro"/>
</dbReference>
<dbReference type="PANTHER" id="PTHR47256:SF1">
    <property type="entry name" value="ZN(II)2CYS6 TRANSCRIPTION FACTOR (EUROFUNG)"/>
    <property type="match status" value="1"/>
</dbReference>
<evidence type="ECO:0000313" key="6">
    <source>
        <dbReference type="EMBL" id="KAF2022988.1"/>
    </source>
</evidence>
<reference evidence="6" key="1">
    <citation type="journal article" date="2020" name="Stud. Mycol.">
        <title>101 Dothideomycetes genomes: a test case for predicting lifestyles and emergence of pathogens.</title>
        <authorList>
            <person name="Haridas S."/>
            <person name="Albert R."/>
            <person name="Binder M."/>
            <person name="Bloem J."/>
            <person name="Labutti K."/>
            <person name="Salamov A."/>
            <person name="Andreopoulos B."/>
            <person name="Baker S."/>
            <person name="Barry K."/>
            <person name="Bills G."/>
            <person name="Bluhm B."/>
            <person name="Cannon C."/>
            <person name="Castanera R."/>
            <person name="Culley D."/>
            <person name="Daum C."/>
            <person name="Ezra D."/>
            <person name="Gonzalez J."/>
            <person name="Henrissat B."/>
            <person name="Kuo A."/>
            <person name="Liang C."/>
            <person name="Lipzen A."/>
            <person name="Lutzoni F."/>
            <person name="Magnuson J."/>
            <person name="Mondo S."/>
            <person name="Nolan M."/>
            <person name="Ohm R."/>
            <person name="Pangilinan J."/>
            <person name="Park H.-J."/>
            <person name="Ramirez L."/>
            <person name="Alfaro M."/>
            <person name="Sun H."/>
            <person name="Tritt A."/>
            <person name="Yoshinaga Y."/>
            <person name="Zwiers L.-H."/>
            <person name="Turgeon B."/>
            <person name="Goodwin S."/>
            <person name="Spatafora J."/>
            <person name="Crous P."/>
            <person name="Grigoriev I."/>
        </authorList>
    </citation>
    <scope>NUCLEOTIDE SEQUENCE</scope>
    <source>
        <strain evidence="6">CBS 110217</strain>
    </source>
</reference>
<sequence length="683" mass="76916">MANFRALQPAPMDEETPPQPQNRPILTQKPKRTVTLGACVACRKRKSKCDGNRPICTCCTQKDTNCLYELGPNEKPSQAMKRKNDEMQGELSNLRQLYDFLRLRPEQEAMEVLRRIRATSPDASPSRRIQQLADFVRHGDPISQKPSPQPPSPYQQDVGKSVTLPSIRMALDAPSNMDMQSLPFPDILPFGLDGPASQRRRYGSDADVFVRSGSQPSLLPRTSIEALLHSGTNGVAKQSAIDSRMASARNWTTVTSDTDLLVSILSTWTTDEYSYYHYLDRDCFLDDMASGRSGFCSKLLVNALLASACSTCPNVKDRSKPFSDASIMTDFFKEATRLWDLEEGDCSLTRIHAAICLYLFLGKHGRDKAGHEFLTEACRMSQVLGLFDNEPSKALRKPIFVTQERWVLVRAVTTWTFFNFQLNMAFTYSFPAIINTVPNVPIPYQHLHDDEALFRSECAKNIIILDCDKIIHHRGSEHDQATRPPDPEQIEICHGRLKSWWQTRPSCLQPERVPSKENLLSAEMRRLLALQELRHGWATSIGLVLHSISVASFGSLDEISQIHPEPADAEPSEPYQGLLVCLRALASLSSYNFYAQPLFRLLTQKCQEMGLPLPVELQSTVDYYTTEEWTRYVASVVSSQYIADISKSSMDSESARMDAIISAWEGLSLDEYAKGKQRQDRAA</sequence>
<evidence type="ECO:0000313" key="7">
    <source>
        <dbReference type="Proteomes" id="UP000799777"/>
    </source>
</evidence>
<keyword evidence="7" id="KW-1185">Reference proteome</keyword>
<dbReference type="GO" id="GO:0003677">
    <property type="term" value="F:DNA binding"/>
    <property type="evidence" value="ECO:0007669"/>
    <property type="project" value="InterPro"/>
</dbReference>
<dbReference type="SMART" id="SM00066">
    <property type="entry name" value="GAL4"/>
    <property type="match status" value="1"/>
</dbReference>
<feature type="coiled-coil region" evidence="3">
    <location>
        <begin position="77"/>
        <end position="104"/>
    </location>
</feature>
<evidence type="ECO:0000256" key="2">
    <source>
        <dbReference type="ARBA" id="ARBA00023242"/>
    </source>
</evidence>
<dbReference type="GO" id="GO:0000981">
    <property type="term" value="F:DNA-binding transcription factor activity, RNA polymerase II-specific"/>
    <property type="evidence" value="ECO:0007669"/>
    <property type="project" value="InterPro"/>
</dbReference>
<evidence type="ECO:0000256" key="3">
    <source>
        <dbReference type="SAM" id="Coils"/>
    </source>
</evidence>
<keyword evidence="1" id="KW-0479">Metal-binding</keyword>
<evidence type="ECO:0000256" key="1">
    <source>
        <dbReference type="ARBA" id="ARBA00022723"/>
    </source>
</evidence>
<dbReference type="CDD" id="cd12148">
    <property type="entry name" value="fungal_TF_MHR"/>
    <property type="match status" value="1"/>
</dbReference>
<feature type="region of interest" description="Disordered" evidence="4">
    <location>
        <begin position="139"/>
        <end position="159"/>
    </location>
</feature>
<dbReference type="PROSITE" id="PS50048">
    <property type="entry name" value="ZN2_CY6_FUNGAL_2"/>
    <property type="match status" value="1"/>
</dbReference>
<evidence type="ECO:0000256" key="4">
    <source>
        <dbReference type="SAM" id="MobiDB-lite"/>
    </source>
</evidence>
<name>A0A9P4GUJ8_9PLEO</name>
<dbReference type="InterPro" id="IPR007219">
    <property type="entry name" value="XnlR_reg_dom"/>
</dbReference>
<keyword evidence="3" id="KW-0175">Coiled coil</keyword>
<keyword evidence="2" id="KW-0539">Nucleus</keyword>
<dbReference type="AlphaFoldDB" id="A0A9P4GUJ8"/>
<dbReference type="Gene3D" id="4.10.240.10">
    <property type="entry name" value="Zn(2)-C6 fungal-type DNA-binding domain"/>
    <property type="match status" value="1"/>
</dbReference>